<keyword evidence="1" id="KW-0282">Flagellum</keyword>
<gene>
    <name evidence="1" type="ORF">M8744_07005</name>
</gene>
<keyword evidence="2" id="KW-1185">Reference proteome</keyword>
<sequence length="544" mass="57398">MTPLSPQLGSSPQTQAGQPRKTLQSLAHKAFSEEYVAQGAPDDARHPPAIDKVADHESATAESRPEDMERPLLDLQHPGENVETTLPITETARRNDTLLGSERDEAEGRMAQGQITALWLDHAAKNPQEREVAPGRPDASVLRFGRDTASGGLARGPDHSDGLVYAKAAGETDQQSRIPEPLGSPDNAKKGISLTTLTLNDQTGMGQDRIARGQADRRSEALARPQFFAGDASGFARGTPGQDKPPTVELAEYPQIRTRAPGKIESTSPASVSLVPASPVKAVDKGANTMPGPSTDRLQAPELGLLGRYHSAGPENKTARKEPGRGHQVAMQGLVSRRGAVTQAMGQNMQVSFQTAGAPFGTAPEQDVADPSVIEARGSLMLHGSPDGIADRIPGSPAPAAETAARAGAIHLAQAVARQMAEAVPRLADAALEITLNPEELGRLRLTLVGADGGPPVLHVTAERMDTQELVRRHVDLLMREFSAQGFGGLTIDLGQRHQRTPAPPTLVIGESDPAAEPDNTSSPSVVGRGPASMLPGDRVDIRL</sequence>
<evidence type="ECO:0000313" key="2">
    <source>
        <dbReference type="Proteomes" id="UP001203036"/>
    </source>
</evidence>
<dbReference type="Proteomes" id="UP001203036">
    <property type="component" value="Unassembled WGS sequence"/>
</dbReference>
<comment type="caution">
    <text evidence="1">The sequence shown here is derived from an EMBL/GenBank/DDBJ whole genome shotgun (WGS) entry which is preliminary data.</text>
</comment>
<organism evidence="1 2">
    <name type="scientific">Lutimaribacter degradans</name>
    <dbReference type="NCBI Taxonomy" id="2945989"/>
    <lineage>
        <taxon>Bacteria</taxon>
        <taxon>Pseudomonadati</taxon>
        <taxon>Pseudomonadota</taxon>
        <taxon>Alphaproteobacteria</taxon>
        <taxon>Rhodobacterales</taxon>
        <taxon>Roseobacteraceae</taxon>
        <taxon>Lutimaribacter</taxon>
    </lineage>
</organism>
<keyword evidence="1" id="KW-0966">Cell projection</keyword>
<protein>
    <submittedName>
        <fullName evidence="1">Flagellar hook-length control protein FliK</fullName>
    </submittedName>
</protein>
<proteinExistence type="predicted"/>
<accession>A0ACC5ZV06</accession>
<evidence type="ECO:0000313" key="1">
    <source>
        <dbReference type="EMBL" id="MCM2561886.1"/>
    </source>
</evidence>
<dbReference type="EMBL" id="JAMQGO010000003">
    <property type="protein sequence ID" value="MCM2561886.1"/>
    <property type="molecule type" value="Genomic_DNA"/>
</dbReference>
<name>A0ACC5ZV06_9RHOB</name>
<reference evidence="1" key="1">
    <citation type="submission" date="2022-06" db="EMBL/GenBank/DDBJ databases">
        <title>Lutimaribacter sp. EGI FJ00013, a novel bacterium isolated from a salt lake sediment enrichment.</title>
        <authorList>
            <person name="Gao L."/>
            <person name="Fang B.-Z."/>
            <person name="Li W.-J."/>
        </authorList>
    </citation>
    <scope>NUCLEOTIDE SEQUENCE</scope>
    <source>
        <strain evidence="1">EGI FJ00013</strain>
    </source>
</reference>
<keyword evidence="1" id="KW-0969">Cilium</keyword>